<feature type="compositionally biased region" description="Low complexity" evidence="9">
    <location>
        <begin position="92"/>
        <end position="105"/>
    </location>
</feature>
<organism evidence="11 12">
    <name type="scientific">Filobasidium floriforme</name>
    <dbReference type="NCBI Taxonomy" id="5210"/>
    <lineage>
        <taxon>Eukaryota</taxon>
        <taxon>Fungi</taxon>
        <taxon>Dikarya</taxon>
        <taxon>Basidiomycota</taxon>
        <taxon>Agaricomycotina</taxon>
        <taxon>Tremellomycetes</taxon>
        <taxon>Filobasidiales</taxon>
        <taxon>Filobasidiaceae</taxon>
        <taxon>Filobasidium</taxon>
    </lineage>
</organism>
<evidence type="ECO:0000256" key="7">
    <source>
        <dbReference type="RuleBase" id="RU365101"/>
    </source>
</evidence>
<dbReference type="Gene3D" id="1.10.132.10">
    <property type="match status" value="1"/>
</dbReference>
<feature type="compositionally biased region" description="Basic and acidic residues" evidence="9">
    <location>
        <begin position="38"/>
        <end position="48"/>
    </location>
</feature>
<dbReference type="GO" id="GO:0003917">
    <property type="term" value="F:DNA topoisomerase type I (single strand cut, ATP-independent) activity"/>
    <property type="evidence" value="ECO:0007669"/>
    <property type="project" value="UniProtKB-UniRule"/>
</dbReference>
<dbReference type="PANTHER" id="PTHR10290">
    <property type="entry name" value="DNA TOPOISOMERASE I"/>
    <property type="match status" value="1"/>
</dbReference>
<dbReference type="FunFam" id="3.90.15.10:FF:000002">
    <property type="entry name" value="DNA topoisomerase I"/>
    <property type="match status" value="1"/>
</dbReference>
<evidence type="ECO:0000256" key="4">
    <source>
        <dbReference type="ARBA" id="ARBA00023125"/>
    </source>
</evidence>
<dbReference type="Pfam" id="PF02919">
    <property type="entry name" value="Topoisom_I_N"/>
    <property type="match status" value="1"/>
</dbReference>
<dbReference type="InterPro" id="IPR013030">
    <property type="entry name" value="DNA_topo_DNA_db_N_dom2"/>
</dbReference>
<keyword evidence="8" id="KW-0175">Coiled coil</keyword>
<dbReference type="Gene3D" id="3.90.15.10">
    <property type="entry name" value="Topoisomerase I, Chain A, domain 3"/>
    <property type="match status" value="1"/>
</dbReference>
<dbReference type="InterPro" id="IPR014711">
    <property type="entry name" value="TopoI_cat_a-hlx-sub_euk"/>
</dbReference>
<name>A0A8K0JX16_9TREE</name>
<reference evidence="11" key="1">
    <citation type="submission" date="2020-04" db="EMBL/GenBank/DDBJ databases">
        <title>Analysis of mating type loci in Filobasidium floriforme.</title>
        <authorList>
            <person name="Nowrousian M."/>
        </authorList>
    </citation>
    <scope>NUCLEOTIDE SEQUENCE</scope>
    <source>
        <strain evidence="11">CBS 6242</strain>
    </source>
</reference>
<dbReference type="PROSITE" id="PS52038">
    <property type="entry name" value="TOPO_IB_2"/>
    <property type="match status" value="1"/>
</dbReference>
<evidence type="ECO:0000256" key="3">
    <source>
        <dbReference type="ARBA" id="ARBA00023029"/>
    </source>
</evidence>
<gene>
    <name evidence="11" type="ORF">FFLO_00115</name>
</gene>
<accession>A0A8K0JX16</accession>
<dbReference type="InterPro" id="IPR013034">
    <property type="entry name" value="DNA_topo_DNA_db_N_dom1"/>
</dbReference>
<dbReference type="InterPro" id="IPR048045">
    <property type="entry name" value="Topoisomer_I_DNA-bd"/>
</dbReference>
<feature type="coiled-coil region" evidence="8">
    <location>
        <begin position="670"/>
        <end position="724"/>
    </location>
</feature>
<comment type="similarity">
    <text evidence="2 7">Belongs to the type IB topoisomerase family.</text>
</comment>
<dbReference type="InterPro" id="IPR008336">
    <property type="entry name" value="TopoI_DNA-bd_euk"/>
</dbReference>
<sequence>MAGGASSSEDERPLSKTVAGQGRANGESSKKPASKQTKNGDAKANGKEKKGKSAAPAPGSSDLSEEEEKSAASSSSEDEKPLAKVVPKKKQPAASGSTPKTAATKKGGKKGAKSESEDEEEDVKPKVGKNGKATTTAKRGKKAKDEDEEDVKPDVKAKGKGRAKKEEEGDEDELFKWWEAENNDGSVKWTTLEHNGVMFPPAYVRLPSNIKMKYDGTPLTLDPEPEEVAGFFAALLETEHAADKTFQANFFRDWLKLLKDHPPAEGIKVKDFNKCDFRPMFEYFELQKEKKKQMTAAEKKQAKAEREEIEKPYLIATIDGRKEKVGNFRVEPPGLFRGRGEHPKKGTFKYRLNPEDIVINIAESAPVPVPNIPGSWKEVVHDNTVTWLAHWKENVNGNSKYVFLSAGSTWKGQSDRQKFEKAKKLQQYVDVIRKDYTAELKSKIMADRQRATAMYLIDRLALRAGNEKGEEEADTVGCCSLRLEHVTLIPPCTIELRFLGKDSIMYEQEVEVDPQVFKNIKIFKADPKTPEDDLFDRLTTSGLNKHLGSYMEGLTAKVFRTYNASYTFQDQLNQLTPAKGTVAEKIAAYNKANKEVAILCNHQKTVSRTHGDSMAKLGDKLLAIKYQRMRLRYTLFNVDPKMKKKHPELVDLESDLEDDFFQRHETSLLETNIDKAKKKFEKENAKLQEEGQKPQKESVLNERIDKIKEENVEMIKERKAKKVEAPARGADADKILANIKKLDDRIETSKVSIEDRESNKTVALSTSK</sequence>
<dbReference type="Proteomes" id="UP000812966">
    <property type="component" value="Unassembled WGS sequence"/>
</dbReference>
<dbReference type="EMBL" id="JABELV010000001">
    <property type="protein sequence ID" value="KAG7580144.1"/>
    <property type="molecule type" value="Genomic_DNA"/>
</dbReference>
<protein>
    <recommendedName>
        <fullName evidence="7">DNA topoisomerase I</fullName>
        <ecNumber evidence="7">5.6.2.1</ecNumber>
    </recommendedName>
    <alternativeName>
        <fullName evidence="7">DNA topoisomerase 1</fullName>
    </alternativeName>
</protein>
<dbReference type="EC" id="5.6.2.1" evidence="7"/>
<dbReference type="SMART" id="SM00435">
    <property type="entry name" value="TOPEUc"/>
    <property type="match status" value="1"/>
</dbReference>
<evidence type="ECO:0000256" key="2">
    <source>
        <dbReference type="ARBA" id="ARBA00006645"/>
    </source>
</evidence>
<dbReference type="Pfam" id="PF01028">
    <property type="entry name" value="Topoisom_I"/>
    <property type="match status" value="1"/>
</dbReference>
<proteinExistence type="inferred from homology"/>
<dbReference type="Gene3D" id="1.10.10.41">
    <property type="entry name" value="Yeast DNA topoisomerase - domain 1"/>
    <property type="match status" value="1"/>
</dbReference>
<keyword evidence="12" id="KW-1185">Reference proteome</keyword>
<dbReference type="GO" id="GO:0005694">
    <property type="term" value="C:chromosome"/>
    <property type="evidence" value="ECO:0007669"/>
    <property type="project" value="InterPro"/>
</dbReference>
<dbReference type="CDD" id="cd00659">
    <property type="entry name" value="Topo_IB_C"/>
    <property type="match status" value="1"/>
</dbReference>
<evidence type="ECO:0000256" key="6">
    <source>
        <dbReference type="PROSITE-ProRule" id="PRU01382"/>
    </source>
</evidence>
<dbReference type="GO" id="GO:0006265">
    <property type="term" value="P:DNA topological change"/>
    <property type="evidence" value="ECO:0007669"/>
    <property type="project" value="UniProtKB-UniRule"/>
</dbReference>
<dbReference type="GO" id="GO:0006260">
    <property type="term" value="P:DNA replication"/>
    <property type="evidence" value="ECO:0007669"/>
    <property type="project" value="TreeGrafter"/>
</dbReference>
<keyword evidence="4 6" id="KW-0238">DNA-binding</keyword>
<dbReference type="PANTHER" id="PTHR10290:SF3">
    <property type="entry name" value="DNA TOPOISOMERASE 1"/>
    <property type="match status" value="1"/>
</dbReference>
<dbReference type="InterPro" id="IPR051062">
    <property type="entry name" value="Topoisomerase_IB"/>
</dbReference>
<comment type="catalytic activity">
    <reaction evidence="1 7">
        <text>ATP-independent breakage of single-stranded DNA, followed by passage and rejoining.</text>
        <dbReference type="EC" id="5.6.2.1"/>
    </reaction>
</comment>
<feature type="region of interest" description="Disordered" evidence="9">
    <location>
        <begin position="1"/>
        <end position="171"/>
    </location>
</feature>
<keyword evidence="5 7" id="KW-0413">Isomerase</keyword>
<dbReference type="InterPro" id="IPR001631">
    <property type="entry name" value="TopoI"/>
</dbReference>
<keyword evidence="3 7" id="KW-0799">Topoisomerase</keyword>
<evidence type="ECO:0000313" key="12">
    <source>
        <dbReference type="Proteomes" id="UP000812966"/>
    </source>
</evidence>
<dbReference type="AlphaFoldDB" id="A0A8K0JX16"/>
<comment type="function">
    <text evidence="7">Releases the supercoiling and torsional tension of DNA introduced during the DNA replication and transcription by transiently cleaving and rejoining one strand of the DNA duplex. Introduces a single-strand break via transesterification at the specific target site 5'-[CT]CCTTp site in duplex DNA. The scissile phosphodiester is attacked by the catalytic tyrosine of the enzyme, resulting in the formation of a DNA-(3'-phosphotyrosyl)-enzyme intermediate and the expulsion of a 5'-OH DNA strand. The free DNA strand then undergoes passage around the unbroken strand thus removing DNA supercoils. Finally, in the religation step, the DNA 5'-OH attacks the covalent intermediate to expel the active-site tyrosine and restore the DNA phosphodiester backbone.</text>
</comment>
<comment type="caution">
    <text evidence="11">The sequence shown here is derived from an EMBL/GenBank/DDBJ whole genome shotgun (WGS) entry which is preliminary data.</text>
</comment>
<dbReference type="InterPro" id="IPR013499">
    <property type="entry name" value="TopoI_euk"/>
</dbReference>
<dbReference type="GO" id="GO:0007059">
    <property type="term" value="P:chromosome segregation"/>
    <property type="evidence" value="ECO:0007669"/>
    <property type="project" value="TreeGrafter"/>
</dbReference>
<dbReference type="SUPFAM" id="SSF56741">
    <property type="entry name" value="Eukaryotic DNA topoisomerase I, N-terminal DNA-binding fragment"/>
    <property type="match status" value="1"/>
</dbReference>
<evidence type="ECO:0000259" key="10">
    <source>
        <dbReference type="SMART" id="SM00435"/>
    </source>
</evidence>
<dbReference type="InterPro" id="IPR013500">
    <property type="entry name" value="TopoI_cat_euk"/>
</dbReference>
<dbReference type="GO" id="GO:0003677">
    <property type="term" value="F:DNA binding"/>
    <property type="evidence" value="ECO:0007669"/>
    <property type="project" value="UniProtKB-UniRule"/>
</dbReference>
<evidence type="ECO:0000313" key="11">
    <source>
        <dbReference type="EMBL" id="KAG7580144.1"/>
    </source>
</evidence>
<dbReference type="PRINTS" id="PR00416">
    <property type="entry name" value="EUTPISMRASEI"/>
</dbReference>
<dbReference type="InterPro" id="IPR036202">
    <property type="entry name" value="TopoI_DNA-bd_euk_N_sf"/>
</dbReference>
<dbReference type="Gene3D" id="2.170.11.10">
    <property type="entry name" value="DNA Topoisomerase I, domain 2"/>
    <property type="match status" value="1"/>
</dbReference>
<dbReference type="InterPro" id="IPR014727">
    <property type="entry name" value="TopoI_cat_a/b-sub_euk"/>
</dbReference>
<dbReference type="InterPro" id="IPR011010">
    <property type="entry name" value="DNA_brk_join_enz"/>
</dbReference>
<evidence type="ECO:0000256" key="8">
    <source>
        <dbReference type="SAM" id="Coils"/>
    </source>
</evidence>
<evidence type="ECO:0000256" key="5">
    <source>
        <dbReference type="ARBA" id="ARBA00023235"/>
    </source>
</evidence>
<dbReference type="CDD" id="cd03488">
    <property type="entry name" value="Topoisomer_IB_N_htopoI_like"/>
    <property type="match status" value="1"/>
</dbReference>
<comment type="caution">
    <text evidence="6">Lacks conserved residue(s) required for the propagation of feature annotation.</text>
</comment>
<feature type="domain" description="DNA topoisomerase I eukaryotic-type" evidence="10">
    <location>
        <begin position="335"/>
        <end position="768"/>
    </location>
</feature>
<feature type="compositionally biased region" description="Low complexity" evidence="9">
    <location>
        <begin position="128"/>
        <end position="137"/>
    </location>
</feature>
<dbReference type="GO" id="GO:0005730">
    <property type="term" value="C:nucleolus"/>
    <property type="evidence" value="ECO:0007669"/>
    <property type="project" value="TreeGrafter"/>
</dbReference>
<evidence type="ECO:0000256" key="9">
    <source>
        <dbReference type="SAM" id="MobiDB-lite"/>
    </source>
</evidence>
<dbReference type="FunFam" id="1.10.10.41:FF:000001">
    <property type="entry name" value="DNA topoisomerase I"/>
    <property type="match status" value="1"/>
</dbReference>
<evidence type="ECO:0000256" key="1">
    <source>
        <dbReference type="ARBA" id="ARBA00000213"/>
    </source>
</evidence>
<dbReference type="SUPFAM" id="SSF56349">
    <property type="entry name" value="DNA breaking-rejoining enzymes"/>
    <property type="match status" value="1"/>
</dbReference>